<dbReference type="SUPFAM" id="SSF46565">
    <property type="entry name" value="Chaperone J-domain"/>
    <property type="match status" value="1"/>
</dbReference>
<dbReference type="EMBL" id="BPQQ01000031">
    <property type="protein sequence ID" value="GJE01003.1"/>
    <property type="molecule type" value="Genomic_DNA"/>
</dbReference>
<dbReference type="CDD" id="cd06257">
    <property type="entry name" value="DnaJ"/>
    <property type="match status" value="1"/>
</dbReference>
<evidence type="ECO:0000313" key="7">
    <source>
        <dbReference type="EMBL" id="GJE01003.1"/>
    </source>
</evidence>
<evidence type="ECO:0000313" key="8">
    <source>
        <dbReference type="Proteomes" id="UP001055153"/>
    </source>
</evidence>
<keyword evidence="4" id="KW-0472">Membrane</keyword>
<dbReference type="SMART" id="SM00271">
    <property type="entry name" value="DnaJ"/>
    <property type="match status" value="1"/>
</dbReference>
<protein>
    <submittedName>
        <fullName evidence="7">Co-chaperone protein DjlA</fullName>
    </submittedName>
</protein>
<name>A0ABQ4SF28_9HYPH</name>
<dbReference type="Proteomes" id="UP001055153">
    <property type="component" value="Unassembled WGS sequence"/>
</dbReference>
<dbReference type="PANTHER" id="PTHR12763:SF28">
    <property type="entry name" value="GEO10507P1-RELATED"/>
    <property type="match status" value="1"/>
</dbReference>
<keyword evidence="2" id="KW-0812">Transmembrane</keyword>
<proteinExistence type="inferred from homology"/>
<keyword evidence="3" id="KW-1133">Transmembrane helix</keyword>
<evidence type="ECO:0000256" key="1">
    <source>
        <dbReference type="ARBA" id="ARBA00004167"/>
    </source>
</evidence>
<sequence>MIALGLGVLCLLGLWWLGRNAASASPAFLAKTLRRIGGGAALAVAAVLFLRGRFDMATALGLVGAWLLGWRQMPPLPFGLGGPGAARSPGGVSRVRSATIEMELDHDTGAMRGTVLAGARAGQPLDALSLDALTALLRACRGGDPEGAQLLEAYLDRRFAGWRVHAERDADPRPGGPLQPGAMTEEEAYQILGLERGAAVEDVRRAHRTLMKRLHPDQGGSDYLAARVNAAKDRLLNRHR</sequence>
<accession>A0ABQ4SF28</accession>
<evidence type="ECO:0000259" key="6">
    <source>
        <dbReference type="PROSITE" id="PS50076"/>
    </source>
</evidence>
<dbReference type="InterPro" id="IPR036869">
    <property type="entry name" value="J_dom_sf"/>
</dbReference>
<organism evidence="7 8">
    <name type="scientific">Methylobacterium isbiliense</name>
    <dbReference type="NCBI Taxonomy" id="315478"/>
    <lineage>
        <taxon>Bacteria</taxon>
        <taxon>Pseudomonadati</taxon>
        <taxon>Pseudomonadota</taxon>
        <taxon>Alphaproteobacteria</taxon>
        <taxon>Hyphomicrobiales</taxon>
        <taxon>Methylobacteriaceae</taxon>
        <taxon>Methylobacterium</taxon>
    </lineage>
</organism>
<reference evidence="7" key="2">
    <citation type="submission" date="2021-08" db="EMBL/GenBank/DDBJ databases">
        <authorList>
            <person name="Tani A."/>
            <person name="Ola A."/>
            <person name="Ogura Y."/>
            <person name="Katsura K."/>
            <person name="Hayashi T."/>
        </authorList>
    </citation>
    <scope>NUCLEOTIDE SEQUENCE</scope>
    <source>
        <strain evidence="7">DSM 17168</strain>
    </source>
</reference>
<dbReference type="Gene3D" id="1.10.287.110">
    <property type="entry name" value="DnaJ domain"/>
    <property type="match status" value="1"/>
</dbReference>
<gene>
    <name evidence="7" type="primary">djlA_1</name>
    <name evidence="7" type="ORF">GMJLKIPL_2931</name>
</gene>
<evidence type="ECO:0000256" key="4">
    <source>
        <dbReference type="ARBA" id="ARBA00023136"/>
    </source>
</evidence>
<evidence type="ECO:0000256" key="2">
    <source>
        <dbReference type="ARBA" id="ARBA00022692"/>
    </source>
</evidence>
<feature type="domain" description="J" evidence="6">
    <location>
        <begin position="187"/>
        <end position="240"/>
    </location>
</feature>
<dbReference type="PROSITE" id="PS50076">
    <property type="entry name" value="DNAJ_2"/>
    <property type="match status" value="1"/>
</dbReference>
<reference evidence="7" key="1">
    <citation type="journal article" date="2021" name="Front. Microbiol.">
        <title>Comprehensive Comparative Genomics and Phenotyping of Methylobacterium Species.</title>
        <authorList>
            <person name="Alessa O."/>
            <person name="Ogura Y."/>
            <person name="Fujitani Y."/>
            <person name="Takami H."/>
            <person name="Hayashi T."/>
            <person name="Sahin N."/>
            <person name="Tani A."/>
        </authorList>
    </citation>
    <scope>NUCLEOTIDE SEQUENCE</scope>
    <source>
        <strain evidence="7">DSM 17168</strain>
    </source>
</reference>
<dbReference type="Pfam" id="PF00226">
    <property type="entry name" value="DnaJ"/>
    <property type="match status" value="1"/>
</dbReference>
<keyword evidence="8" id="KW-1185">Reference proteome</keyword>
<comment type="caution">
    <text evidence="7">The sequence shown here is derived from an EMBL/GenBank/DDBJ whole genome shotgun (WGS) entry which is preliminary data.</text>
</comment>
<comment type="subcellular location">
    <subcellularLocation>
        <location evidence="1">Membrane</location>
        <topology evidence="1">Single-pass membrane protein</topology>
    </subcellularLocation>
</comment>
<dbReference type="PANTHER" id="PTHR12763">
    <property type="match status" value="1"/>
</dbReference>
<evidence type="ECO:0000256" key="3">
    <source>
        <dbReference type="ARBA" id="ARBA00022989"/>
    </source>
</evidence>
<dbReference type="InterPro" id="IPR001623">
    <property type="entry name" value="DnaJ_domain"/>
</dbReference>
<evidence type="ECO:0000256" key="5">
    <source>
        <dbReference type="ARBA" id="ARBA00038105"/>
    </source>
</evidence>
<dbReference type="RefSeq" id="WP_238235802.1">
    <property type="nucleotide sequence ID" value="NZ_BPQQ01000031.1"/>
</dbReference>
<comment type="similarity">
    <text evidence="5">Belongs to the TIM14 family.</text>
</comment>